<name>A0A0V7ZCT2_9CYAN</name>
<proteinExistence type="predicted"/>
<dbReference type="AlphaFoldDB" id="A0A0V7ZCT2"/>
<dbReference type="EMBL" id="LMTZ01000159">
    <property type="protein sequence ID" value="KST62334.1"/>
    <property type="molecule type" value="Genomic_DNA"/>
</dbReference>
<dbReference type="EMBL" id="LMTZ01000002">
    <property type="protein sequence ID" value="KST70288.1"/>
    <property type="molecule type" value="Genomic_DNA"/>
</dbReference>
<dbReference type="PANTHER" id="PTHR23416">
    <property type="entry name" value="SIALIC ACID SYNTHASE-RELATED"/>
    <property type="match status" value="1"/>
</dbReference>
<dbReference type="PROSITE" id="PS00101">
    <property type="entry name" value="HEXAPEP_TRANSFERASES"/>
    <property type="match status" value="1"/>
</dbReference>
<dbReference type="GO" id="GO:0043886">
    <property type="term" value="F:structural constituent of carboxysome shell"/>
    <property type="evidence" value="ECO:0007669"/>
    <property type="project" value="UniProtKB-ARBA"/>
</dbReference>
<dbReference type="InterPro" id="IPR051159">
    <property type="entry name" value="Hexapeptide_acetyltransf"/>
</dbReference>
<evidence type="ECO:0000313" key="5">
    <source>
        <dbReference type="Proteomes" id="UP000053372"/>
    </source>
</evidence>
<dbReference type="GO" id="GO:0031470">
    <property type="term" value="C:carboxysome"/>
    <property type="evidence" value="ECO:0007669"/>
    <property type="project" value="UniProtKB-ARBA"/>
</dbReference>
<dbReference type="SUPFAM" id="SSF51161">
    <property type="entry name" value="Trimeric LpxA-like enzymes"/>
    <property type="match status" value="2"/>
</dbReference>
<dbReference type="InterPro" id="IPR018357">
    <property type="entry name" value="Hexapep_transf_CS"/>
</dbReference>
<evidence type="ECO:0000313" key="4">
    <source>
        <dbReference type="EMBL" id="KST70288.1"/>
    </source>
</evidence>
<keyword evidence="5" id="KW-1185">Reference proteome</keyword>
<dbReference type="PANTHER" id="PTHR23416:SF78">
    <property type="entry name" value="LIPOPOLYSACCHARIDE BIOSYNTHESIS O-ACETYL TRANSFERASE WBBJ-RELATED"/>
    <property type="match status" value="1"/>
</dbReference>
<evidence type="ECO:0000256" key="1">
    <source>
        <dbReference type="ARBA" id="ARBA00022679"/>
    </source>
</evidence>
<dbReference type="InterPro" id="IPR001451">
    <property type="entry name" value="Hexapep"/>
</dbReference>
<dbReference type="Pfam" id="PF00132">
    <property type="entry name" value="Hexapep"/>
    <property type="match status" value="1"/>
</dbReference>
<protein>
    <submittedName>
        <fullName evidence="3">Transferase</fullName>
    </submittedName>
</protein>
<keyword evidence="2" id="KW-0677">Repeat</keyword>
<dbReference type="InterPro" id="IPR011004">
    <property type="entry name" value="Trimer_LpxA-like_sf"/>
</dbReference>
<sequence length="216" mass="23231">MENTNHVIQRQKITAHIVTSLLGGIPRPLGTIMRQFLYKIIFARMGRNVYIQAGSEFLGANAIEIGNDVKIMRDVRLNVKTTNSFIRLGNRVCLDRGVDINVAGEDCSIEIGDSSYLGPYVCMSGPGHIKIGQQCLIASQTGIYANNHREYGLSREGITIEDNCWLGTGVRILDGVTIGRGSVVGAGAVVTKDIPPYSVAVGVPAKRIKASKGGCV</sequence>
<gene>
    <name evidence="3" type="ORF">BC008_09025</name>
    <name evidence="4" type="ORF">BC008_37155</name>
</gene>
<keyword evidence="1 3" id="KW-0808">Transferase</keyword>
<evidence type="ECO:0000313" key="3">
    <source>
        <dbReference type="EMBL" id="KST62334.1"/>
    </source>
</evidence>
<accession>A0A0V7ZCT2</accession>
<evidence type="ECO:0000256" key="2">
    <source>
        <dbReference type="ARBA" id="ARBA00022737"/>
    </source>
</evidence>
<dbReference type="CDD" id="cd04647">
    <property type="entry name" value="LbH_MAT_like"/>
    <property type="match status" value="1"/>
</dbReference>
<reference evidence="3 5" key="1">
    <citation type="journal article" date="2015" name="Genome Announc.">
        <title>Draft Genome of the Euendolithic (true boring) Cyanobacterium Mastigocoleus testarum strain BC008.</title>
        <authorList>
            <person name="Guida B.S."/>
            <person name="Garcia-Pichel F."/>
        </authorList>
    </citation>
    <scope>NUCLEOTIDE SEQUENCE [LARGE SCALE GENOMIC DNA]</scope>
    <source>
        <strain evidence="3 5">BC008</strain>
    </source>
</reference>
<comment type="caution">
    <text evidence="3">The sequence shown here is derived from an EMBL/GenBank/DDBJ whole genome shotgun (WGS) entry which is preliminary data.</text>
</comment>
<dbReference type="Proteomes" id="UP000053372">
    <property type="component" value="Unassembled WGS sequence"/>
</dbReference>
<organism evidence="3 5">
    <name type="scientific">Mastigocoleus testarum BC008</name>
    <dbReference type="NCBI Taxonomy" id="371196"/>
    <lineage>
        <taxon>Bacteria</taxon>
        <taxon>Bacillati</taxon>
        <taxon>Cyanobacteriota</taxon>
        <taxon>Cyanophyceae</taxon>
        <taxon>Nostocales</taxon>
        <taxon>Hapalosiphonaceae</taxon>
        <taxon>Mastigocoleus</taxon>
    </lineage>
</organism>
<dbReference type="Gene3D" id="2.160.10.10">
    <property type="entry name" value="Hexapeptide repeat proteins"/>
    <property type="match status" value="2"/>
</dbReference>
<dbReference type="GO" id="GO:0016740">
    <property type="term" value="F:transferase activity"/>
    <property type="evidence" value="ECO:0007669"/>
    <property type="project" value="UniProtKB-KW"/>
</dbReference>